<feature type="region of interest" description="Disordered" evidence="1">
    <location>
        <begin position="40"/>
        <end position="88"/>
    </location>
</feature>
<sequence>MAWAPRTAATPAAARARRGSASRILNAFRDGLAQARASARLPRAGWAEAAGGADRPVGDGRRGGPRSEAAGDGRRLAGDGRRTGNREP</sequence>
<dbReference type="AlphaFoldDB" id="A3P4D6"/>
<reference evidence="3" key="1">
    <citation type="submission" date="2007-02" db="EMBL/GenBank/DDBJ databases">
        <authorList>
            <person name="DeShazer D."/>
            <person name="Woods D.E."/>
            <person name="Nierman W.C."/>
        </authorList>
    </citation>
    <scope>NUCLEOTIDE SEQUENCE [LARGE SCALE GENOMIC DNA]</scope>
    <source>
        <strain evidence="3">1106a</strain>
    </source>
</reference>
<feature type="compositionally biased region" description="Low complexity" evidence="1">
    <location>
        <begin position="1"/>
        <end position="14"/>
    </location>
</feature>
<organism evidence="2 3">
    <name type="scientific">Burkholderia pseudomallei (strain 1106a)</name>
    <dbReference type="NCBI Taxonomy" id="357348"/>
    <lineage>
        <taxon>Bacteria</taxon>
        <taxon>Pseudomonadati</taxon>
        <taxon>Pseudomonadota</taxon>
        <taxon>Betaproteobacteria</taxon>
        <taxon>Burkholderiales</taxon>
        <taxon>Burkholderiaceae</taxon>
        <taxon>Burkholderia</taxon>
        <taxon>pseudomallei group</taxon>
    </lineage>
</organism>
<dbReference type="EMBL" id="CP000573">
    <property type="protein sequence ID" value="ABN93433.1"/>
    <property type="molecule type" value="Genomic_DNA"/>
</dbReference>
<dbReference type="Proteomes" id="UP000006738">
    <property type="component" value="Chromosome II"/>
</dbReference>
<name>A3P4D6_BURP0</name>
<evidence type="ECO:0000313" key="2">
    <source>
        <dbReference type="EMBL" id="ABN93433.1"/>
    </source>
</evidence>
<evidence type="ECO:0000256" key="1">
    <source>
        <dbReference type="SAM" id="MobiDB-lite"/>
    </source>
</evidence>
<feature type="region of interest" description="Disordered" evidence="1">
    <location>
        <begin position="1"/>
        <end position="20"/>
    </location>
</feature>
<protein>
    <submittedName>
        <fullName evidence="2">Uncharacterized protein</fullName>
    </submittedName>
</protein>
<gene>
    <name evidence="2" type="ordered locus">BURPS1106A_A1161</name>
</gene>
<dbReference type="HOGENOM" id="CLU_2463156_0_0_4"/>
<evidence type="ECO:0000313" key="3">
    <source>
        <dbReference type="Proteomes" id="UP000006738"/>
    </source>
</evidence>
<accession>A3P4D6</accession>
<proteinExistence type="predicted"/>
<feature type="compositionally biased region" description="Basic and acidic residues" evidence="1">
    <location>
        <begin position="69"/>
        <end position="88"/>
    </location>
</feature>
<dbReference type="KEGG" id="bpl:BURPS1106A_A1161"/>